<dbReference type="InterPro" id="IPR032710">
    <property type="entry name" value="NTF2-like_dom_sf"/>
</dbReference>
<feature type="signal peptide" evidence="1">
    <location>
        <begin position="1"/>
        <end position="30"/>
    </location>
</feature>
<name>A0ABW1S5Q4_9PROT</name>
<gene>
    <name evidence="3" type="ORF">ACFQDM_02435</name>
</gene>
<comment type="caution">
    <text evidence="3">The sequence shown here is derived from an EMBL/GenBank/DDBJ whole genome shotgun (WGS) entry which is preliminary data.</text>
</comment>
<dbReference type="Gene3D" id="3.10.450.50">
    <property type="match status" value="1"/>
</dbReference>
<proteinExistence type="predicted"/>
<dbReference type="InterPro" id="IPR027843">
    <property type="entry name" value="DUF4440"/>
</dbReference>
<feature type="chain" id="PRO_5045810791" evidence="1">
    <location>
        <begin position="31"/>
        <end position="155"/>
    </location>
</feature>
<evidence type="ECO:0000259" key="2">
    <source>
        <dbReference type="Pfam" id="PF14534"/>
    </source>
</evidence>
<sequence>MRFLKHSLASLSLIGLAPGAISLLTLPVHAENVAAAEAIEGVLIAQQAAWNRGDIDAFMQGYWQSDALRFASGGSVTYGWQATLDGYKARYDTDAKMGVLTFSDLIIETMGEEDALVFGRWSLQRDEDMPGGLFTLHVRKFEDGWKIVADHTSSG</sequence>
<keyword evidence="4" id="KW-1185">Reference proteome</keyword>
<accession>A0ABW1S5Q4</accession>
<dbReference type="SUPFAM" id="SSF54427">
    <property type="entry name" value="NTF2-like"/>
    <property type="match status" value="1"/>
</dbReference>
<dbReference type="Pfam" id="PF14534">
    <property type="entry name" value="DUF4440"/>
    <property type="match status" value="1"/>
</dbReference>
<keyword evidence="1" id="KW-0732">Signal</keyword>
<feature type="domain" description="DUF4440" evidence="2">
    <location>
        <begin position="45"/>
        <end position="147"/>
    </location>
</feature>
<dbReference type="Proteomes" id="UP001596303">
    <property type="component" value="Unassembled WGS sequence"/>
</dbReference>
<evidence type="ECO:0000313" key="3">
    <source>
        <dbReference type="EMBL" id="MFC6196914.1"/>
    </source>
</evidence>
<dbReference type="EMBL" id="JBHSSW010000003">
    <property type="protein sequence ID" value="MFC6196914.1"/>
    <property type="molecule type" value="Genomic_DNA"/>
</dbReference>
<organism evidence="3 4">
    <name type="scientific">Ponticaulis profundi</name>
    <dbReference type="NCBI Taxonomy" id="2665222"/>
    <lineage>
        <taxon>Bacteria</taxon>
        <taxon>Pseudomonadati</taxon>
        <taxon>Pseudomonadota</taxon>
        <taxon>Alphaproteobacteria</taxon>
        <taxon>Hyphomonadales</taxon>
        <taxon>Hyphomonadaceae</taxon>
        <taxon>Ponticaulis</taxon>
    </lineage>
</organism>
<protein>
    <submittedName>
        <fullName evidence="3">YybH family protein</fullName>
    </submittedName>
</protein>
<reference evidence="4" key="1">
    <citation type="journal article" date="2019" name="Int. J. Syst. Evol. Microbiol.">
        <title>The Global Catalogue of Microorganisms (GCM) 10K type strain sequencing project: providing services to taxonomists for standard genome sequencing and annotation.</title>
        <authorList>
            <consortium name="The Broad Institute Genomics Platform"/>
            <consortium name="The Broad Institute Genome Sequencing Center for Infectious Disease"/>
            <person name="Wu L."/>
            <person name="Ma J."/>
        </authorList>
    </citation>
    <scope>NUCLEOTIDE SEQUENCE [LARGE SCALE GENOMIC DNA]</scope>
    <source>
        <strain evidence="4">CGMCC-1.15741</strain>
    </source>
</reference>
<dbReference type="RefSeq" id="WP_377374973.1">
    <property type="nucleotide sequence ID" value="NZ_JBHSSW010000003.1"/>
</dbReference>
<evidence type="ECO:0000313" key="4">
    <source>
        <dbReference type="Proteomes" id="UP001596303"/>
    </source>
</evidence>
<evidence type="ECO:0000256" key="1">
    <source>
        <dbReference type="SAM" id="SignalP"/>
    </source>
</evidence>